<evidence type="ECO:0000313" key="3">
    <source>
        <dbReference type="Proteomes" id="UP000029665"/>
    </source>
</evidence>
<dbReference type="InterPro" id="IPR011032">
    <property type="entry name" value="GroES-like_sf"/>
</dbReference>
<dbReference type="InterPro" id="IPR013154">
    <property type="entry name" value="ADH-like_N"/>
</dbReference>
<accession>A0A060S367</accession>
<name>A0A060S367_PYCCI</name>
<dbReference type="InterPro" id="IPR047122">
    <property type="entry name" value="Trans-enoyl_RdTase-like"/>
</dbReference>
<dbReference type="InterPro" id="IPR036291">
    <property type="entry name" value="NAD(P)-bd_dom_sf"/>
</dbReference>
<feature type="domain" description="Enoyl reductase (ER)" evidence="1">
    <location>
        <begin position="19"/>
        <end position="353"/>
    </location>
</feature>
<dbReference type="SMART" id="SM00829">
    <property type="entry name" value="PKS_ER"/>
    <property type="match status" value="1"/>
</dbReference>
<dbReference type="Gene3D" id="3.90.180.10">
    <property type="entry name" value="Medium-chain alcohol dehydrogenases, catalytic domain"/>
    <property type="match status" value="1"/>
</dbReference>
<dbReference type="CDD" id="cd08249">
    <property type="entry name" value="enoyl_reductase_like"/>
    <property type="match status" value="1"/>
</dbReference>
<dbReference type="HOGENOM" id="CLU_026673_16_1_1"/>
<reference evidence="2" key="1">
    <citation type="submission" date="2014-01" db="EMBL/GenBank/DDBJ databases">
        <title>The genome of the white-rot fungus Pycnoporus cinnabarinus: a basidiomycete model with a versatile arsenal for lignocellulosic biomass breakdown.</title>
        <authorList>
            <person name="Levasseur A."/>
            <person name="Lomascolo A."/>
            <person name="Ruiz-Duenas F.J."/>
            <person name="Uzan E."/>
            <person name="Piumi F."/>
            <person name="Kues U."/>
            <person name="Ram A.F.J."/>
            <person name="Murat C."/>
            <person name="Haon M."/>
            <person name="Benoit I."/>
            <person name="Arfi Y."/>
            <person name="Chevret D."/>
            <person name="Drula E."/>
            <person name="Kwon M.J."/>
            <person name="Gouret P."/>
            <person name="Lesage-Meessen L."/>
            <person name="Lombard V."/>
            <person name="Mariette J."/>
            <person name="Noirot C."/>
            <person name="Park J."/>
            <person name="Patyshakuliyeva A."/>
            <person name="Wieneger R.A.B."/>
            <person name="Wosten H.A.B."/>
            <person name="Martin F."/>
            <person name="Coutinho P.M."/>
            <person name="de Vries R."/>
            <person name="Martinez A.T."/>
            <person name="Klopp C."/>
            <person name="Pontarotti P."/>
            <person name="Henrissat B."/>
            <person name="Record E."/>
        </authorList>
    </citation>
    <scope>NUCLEOTIDE SEQUENCE [LARGE SCALE GENOMIC DNA]</scope>
    <source>
        <strain evidence="2">BRFM137</strain>
    </source>
</reference>
<dbReference type="GO" id="GO:0016651">
    <property type="term" value="F:oxidoreductase activity, acting on NAD(P)H"/>
    <property type="evidence" value="ECO:0007669"/>
    <property type="project" value="InterPro"/>
</dbReference>
<dbReference type="PANTHER" id="PTHR45348:SF2">
    <property type="entry name" value="ZINC-TYPE ALCOHOL DEHYDROGENASE-LIKE PROTEIN C2E1P3.01"/>
    <property type="match status" value="1"/>
</dbReference>
<dbReference type="OMA" id="GPKFEAK"/>
<dbReference type="InterPro" id="IPR013149">
    <property type="entry name" value="ADH-like_C"/>
</dbReference>
<gene>
    <name evidence="2" type="ORF">BN946_scf184996.g72</name>
</gene>
<evidence type="ECO:0000259" key="1">
    <source>
        <dbReference type="SMART" id="SM00829"/>
    </source>
</evidence>
<dbReference type="AlphaFoldDB" id="A0A060S367"/>
<dbReference type="STRING" id="5643.A0A060S367"/>
<dbReference type="InterPro" id="IPR020843">
    <property type="entry name" value="ER"/>
</dbReference>
<comment type="caution">
    <text evidence="2">The sequence shown here is derived from an EMBL/GenBank/DDBJ whole genome shotgun (WGS) entry which is preliminary data.</text>
</comment>
<dbReference type="SUPFAM" id="SSF50129">
    <property type="entry name" value="GroES-like"/>
    <property type="match status" value="1"/>
</dbReference>
<organism evidence="2 3">
    <name type="scientific">Pycnoporus cinnabarinus</name>
    <name type="common">Cinnabar-red polypore</name>
    <name type="synonym">Trametes cinnabarina</name>
    <dbReference type="NCBI Taxonomy" id="5643"/>
    <lineage>
        <taxon>Eukaryota</taxon>
        <taxon>Fungi</taxon>
        <taxon>Dikarya</taxon>
        <taxon>Basidiomycota</taxon>
        <taxon>Agaricomycotina</taxon>
        <taxon>Agaricomycetes</taxon>
        <taxon>Polyporales</taxon>
        <taxon>Polyporaceae</taxon>
        <taxon>Trametes</taxon>
    </lineage>
</organism>
<dbReference type="Proteomes" id="UP000029665">
    <property type="component" value="Unassembled WGS sequence"/>
</dbReference>
<dbReference type="Gene3D" id="3.40.50.720">
    <property type="entry name" value="NAD(P)-binding Rossmann-like Domain"/>
    <property type="match status" value="1"/>
</dbReference>
<dbReference type="SUPFAM" id="SSF51735">
    <property type="entry name" value="NAD(P)-binding Rossmann-fold domains"/>
    <property type="match status" value="1"/>
</dbReference>
<proteinExistence type="predicted"/>
<dbReference type="Pfam" id="PF00107">
    <property type="entry name" value="ADH_zinc_N"/>
    <property type="match status" value="1"/>
</dbReference>
<dbReference type="Pfam" id="PF08240">
    <property type="entry name" value="ADH_N"/>
    <property type="match status" value="1"/>
</dbReference>
<sequence>MARSTEIPKNMKALVVQEGRKVLVQDHPVPEIGEEDILVKTVAVAQNPTDYKFVDSGRGKPGTVLGCDWSGHVVRVGKNVTSPKLGDHAAGFVMGGTFPDSGAFAEYVKTPAELAWVVPEGTLSHEEAATMGCAFWTAIQALYHPTRLGLVEPPEKVTEEQWVYIHGGSSSVGQFAIQLAALSGYKVVATASPRNFDLIRSLGAAAVFDYADPQVVSKVKATSRDSIRLALDTISLRESQAISAEIIARGGGKVVHILQVIPDATTRTDVERIYTLLYWALGREFSFGPGADHLVRPEDRAHMVQFLKKVPGLVKQGLIKPLPIKLWEGGLSSIPDGLQYMREGKVHAEKIVYRV</sequence>
<dbReference type="OrthoDB" id="10257049at2759"/>
<dbReference type="PANTHER" id="PTHR45348">
    <property type="entry name" value="HYPOTHETICAL OXIDOREDUCTASE (EUROFUNG)"/>
    <property type="match status" value="1"/>
</dbReference>
<keyword evidence="3" id="KW-1185">Reference proteome</keyword>
<evidence type="ECO:0000313" key="2">
    <source>
        <dbReference type="EMBL" id="CDO68641.1"/>
    </source>
</evidence>
<dbReference type="EMBL" id="CCBP010000021">
    <property type="protein sequence ID" value="CDO68641.1"/>
    <property type="molecule type" value="Genomic_DNA"/>
</dbReference>
<protein>
    <recommendedName>
        <fullName evidence="1">Enoyl reductase (ER) domain-containing protein</fullName>
    </recommendedName>
</protein>